<evidence type="ECO:0000313" key="2">
    <source>
        <dbReference type="EMBL" id="AWH92428.1"/>
    </source>
</evidence>
<dbReference type="InterPro" id="IPR024072">
    <property type="entry name" value="DHFR-like_dom_sf"/>
</dbReference>
<gene>
    <name evidence="2" type="ORF">A6035_09935</name>
</gene>
<dbReference type="AlphaFoldDB" id="A0A2S1R813"/>
<dbReference type="Proteomes" id="UP000244928">
    <property type="component" value="Chromosome"/>
</dbReference>
<dbReference type="GO" id="GO:0009231">
    <property type="term" value="P:riboflavin biosynthetic process"/>
    <property type="evidence" value="ECO:0007669"/>
    <property type="project" value="InterPro"/>
</dbReference>
<dbReference type="SUPFAM" id="SSF53597">
    <property type="entry name" value="Dihydrofolate reductase-like"/>
    <property type="match status" value="1"/>
</dbReference>
<dbReference type="PANTHER" id="PTHR38011">
    <property type="entry name" value="DIHYDROFOLATE REDUCTASE FAMILY PROTEIN (AFU_ORTHOLOGUE AFUA_8G06820)"/>
    <property type="match status" value="1"/>
</dbReference>
<dbReference type="EMBL" id="CP015449">
    <property type="protein sequence ID" value="AWH92428.1"/>
    <property type="molecule type" value="Genomic_DNA"/>
</dbReference>
<reference evidence="2 3" key="1">
    <citation type="submission" date="2016-04" db="EMBL/GenBank/DDBJ databases">
        <title>Complete genome sequence of Dietzia lutea YIM 80766T, a strain isolated from desert soil in Egypt.</title>
        <authorList>
            <person name="Zhao J."/>
            <person name="Hu B."/>
            <person name="Geng S."/>
            <person name="Nie Y."/>
            <person name="Tang Y."/>
        </authorList>
    </citation>
    <scope>NUCLEOTIDE SEQUENCE [LARGE SCALE GENOMIC DNA]</scope>
    <source>
        <strain evidence="2 3">YIM 80766</strain>
    </source>
</reference>
<feature type="domain" description="Bacterial bifunctional deaminase-reductase C-terminal" evidence="1">
    <location>
        <begin position="70"/>
        <end position="152"/>
    </location>
</feature>
<dbReference type="RefSeq" id="WP_108847667.1">
    <property type="nucleotide sequence ID" value="NZ_CP015449.1"/>
</dbReference>
<dbReference type="Gene3D" id="3.40.430.10">
    <property type="entry name" value="Dihydrofolate Reductase, subunit A"/>
    <property type="match status" value="1"/>
</dbReference>
<dbReference type="GO" id="GO:0008703">
    <property type="term" value="F:5-amino-6-(5-phosphoribosylamino)uracil reductase activity"/>
    <property type="evidence" value="ECO:0007669"/>
    <property type="project" value="InterPro"/>
</dbReference>
<sequence>MTRYRYYTATTLDGFLADDDHSLSWLFKQDIDENGPGNTTAFLAEVGAQVMGSSTYTWVLEHDRDWLPEIPTFVFTHRELEAADDHVSFVAGAPSDHRATLESAAAGLDVWVMGGGGLAAEFAGAGMLDEVVVSIAPVTLGSGKPLFGGAYDLELKDCARNRDFVVARYDVRGPLTDS</sequence>
<accession>A0A2S1R813</accession>
<name>A0A2S1R813_9ACTN</name>
<keyword evidence="3" id="KW-1185">Reference proteome</keyword>
<proteinExistence type="predicted"/>
<dbReference type="PANTHER" id="PTHR38011:SF11">
    <property type="entry name" value="2,5-DIAMINO-6-RIBOSYLAMINO-4(3H)-PYRIMIDINONE 5'-PHOSPHATE REDUCTASE"/>
    <property type="match status" value="1"/>
</dbReference>
<evidence type="ECO:0000313" key="3">
    <source>
        <dbReference type="Proteomes" id="UP000244928"/>
    </source>
</evidence>
<evidence type="ECO:0000259" key="1">
    <source>
        <dbReference type="Pfam" id="PF01872"/>
    </source>
</evidence>
<protein>
    <submittedName>
        <fullName evidence="2">Deaminase</fullName>
    </submittedName>
</protein>
<dbReference type="InterPro" id="IPR050765">
    <property type="entry name" value="Riboflavin_Biosynth_HTPR"/>
</dbReference>
<dbReference type="Pfam" id="PF01872">
    <property type="entry name" value="RibD_C"/>
    <property type="match status" value="1"/>
</dbReference>
<dbReference type="OrthoDB" id="3427770at2"/>
<organism evidence="2 3">
    <name type="scientific">Dietzia lutea</name>
    <dbReference type="NCBI Taxonomy" id="546160"/>
    <lineage>
        <taxon>Bacteria</taxon>
        <taxon>Bacillati</taxon>
        <taxon>Actinomycetota</taxon>
        <taxon>Actinomycetes</taxon>
        <taxon>Mycobacteriales</taxon>
        <taxon>Dietziaceae</taxon>
        <taxon>Dietzia</taxon>
    </lineage>
</organism>
<dbReference type="KEGG" id="dlu:A6035_09935"/>
<dbReference type="InterPro" id="IPR002734">
    <property type="entry name" value="RibDG_C"/>
</dbReference>